<dbReference type="InterPro" id="IPR005914">
    <property type="entry name" value="Acac_CoA_synth"/>
</dbReference>
<dbReference type="GO" id="GO:0030729">
    <property type="term" value="F:acetoacetate-CoA ligase activity"/>
    <property type="evidence" value="ECO:0007669"/>
    <property type="project" value="InterPro"/>
</dbReference>
<comment type="similarity">
    <text evidence="1">Belongs to the ATP-dependent AMP-binding enzyme family.</text>
</comment>
<dbReference type="InterPro" id="IPR000873">
    <property type="entry name" value="AMP-dep_synth/lig_dom"/>
</dbReference>
<dbReference type="EMBL" id="FPBA01000019">
    <property type="protein sequence ID" value="SFT95826.1"/>
    <property type="molecule type" value="Genomic_DNA"/>
</dbReference>
<evidence type="ECO:0000313" key="9">
    <source>
        <dbReference type="Proteomes" id="UP000199546"/>
    </source>
</evidence>
<dbReference type="GO" id="GO:0006629">
    <property type="term" value="P:lipid metabolic process"/>
    <property type="evidence" value="ECO:0007669"/>
    <property type="project" value="InterPro"/>
</dbReference>
<dbReference type="InterPro" id="IPR025110">
    <property type="entry name" value="AMP-bd_C"/>
</dbReference>
<feature type="domain" description="AMP-dependent synthetase/ligase" evidence="5">
    <location>
        <begin position="109"/>
        <end position="477"/>
    </location>
</feature>
<dbReference type="InterPro" id="IPR032387">
    <property type="entry name" value="ACAS_N"/>
</dbReference>
<dbReference type="PANTHER" id="PTHR42921:SF1">
    <property type="entry name" value="ACETOACETYL-COA SYNTHETASE"/>
    <property type="match status" value="1"/>
</dbReference>
<dbReference type="NCBIfam" id="NF002937">
    <property type="entry name" value="PRK03584.1"/>
    <property type="match status" value="1"/>
</dbReference>
<dbReference type="PANTHER" id="PTHR42921">
    <property type="entry name" value="ACETOACETYL-COA SYNTHETASE"/>
    <property type="match status" value="1"/>
</dbReference>
<evidence type="ECO:0000256" key="4">
    <source>
        <dbReference type="ARBA" id="ARBA00022840"/>
    </source>
</evidence>
<dbReference type="Gene3D" id="3.30.300.30">
    <property type="match status" value="1"/>
</dbReference>
<dbReference type="Proteomes" id="UP000199546">
    <property type="component" value="Unassembled WGS sequence"/>
</dbReference>
<evidence type="ECO:0000256" key="3">
    <source>
        <dbReference type="ARBA" id="ARBA00022741"/>
    </source>
</evidence>
<evidence type="ECO:0000259" key="6">
    <source>
        <dbReference type="Pfam" id="PF13193"/>
    </source>
</evidence>
<evidence type="ECO:0000259" key="5">
    <source>
        <dbReference type="Pfam" id="PF00501"/>
    </source>
</evidence>
<dbReference type="InterPro" id="IPR045851">
    <property type="entry name" value="AMP-bd_C_sf"/>
</dbReference>
<protein>
    <submittedName>
        <fullName evidence="8">Acetoacetyl-CoA synthetase</fullName>
    </submittedName>
</protein>
<evidence type="ECO:0000313" key="8">
    <source>
        <dbReference type="EMBL" id="SFT95826.1"/>
    </source>
</evidence>
<dbReference type="AlphaFoldDB" id="A0A1I7C8S1"/>
<dbReference type="STRING" id="1296565.SAMN05660657_04202"/>
<feature type="domain" description="AMP-binding enzyme C-terminal" evidence="6">
    <location>
        <begin position="546"/>
        <end position="620"/>
    </location>
</feature>
<proteinExistence type="inferred from homology"/>
<dbReference type="Pfam" id="PF16177">
    <property type="entry name" value="ACAS_N"/>
    <property type="match status" value="1"/>
</dbReference>
<organism evidence="8 9">
    <name type="scientific">Geodermatophilus amargosae</name>
    <dbReference type="NCBI Taxonomy" id="1296565"/>
    <lineage>
        <taxon>Bacteria</taxon>
        <taxon>Bacillati</taxon>
        <taxon>Actinomycetota</taxon>
        <taxon>Actinomycetes</taxon>
        <taxon>Geodermatophilales</taxon>
        <taxon>Geodermatophilaceae</taxon>
        <taxon>Geodermatophilus</taxon>
    </lineage>
</organism>
<feature type="domain" description="Acetyl-coenzyme A synthetase N-terminal" evidence="7">
    <location>
        <begin position="47"/>
        <end position="101"/>
    </location>
</feature>
<dbReference type="InterPro" id="IPR020845">
    <property type="entry name" value="AMP-binding_CS"/>
</dbReference>
<gene>
    <name evidence="8" type="ORF">SAMN05660657_04202</name>
</gene>
<evidence type="ECO:0000259" key="7">
    <source>
        <dbReference type="Pfam" id="PF16177"/>
    </source>
</evidence>
<dbReference type="Pfam" id="PF00501">
    <property type="entry name" value="AMP-binding"/>
    <property type="match status" value="1"/>
</dbReference>
<name>A0A1I7C8S1_9ACTN</name>
<evidence type="ECO:0000256" key="1">
    <source>
        <dbReference type="ARBA" id="ARBA00006432"/>
    </source>
</evidence>
<dbReference type="NCBIfam" id="TIGR01217">
    <property type="entry name" value="ac_ac_CoA_syn"/>
    <property type="match status" value="1"/>
</dbReference>
<dbReference type="InterPro" id="IPR042099">
    <property type="entry name" value="ANL_N_sf"/>
</dbReference>
<keyword evidence="3" id="KW-0547">Nucleotide-binding</keyword>
<dbReference type="SUPFAM" id="SSF56801">
    <property type="entry name" value="Acetyl-CoA synthetase-like"/>
    <property type="match status" value="1"/>
</dbReference>
<dbReference type="PROSITE" id="PS00455">
    <property type="entry name" value="AMP_BINDING"/>
    <property type="match status" value="1"/>
</dbReference>
<evidence type="ECO:0000256" key="2">
    <source>
        <dbReference type="ARBA" id="ARBA00022598"/>
    </source>
</evidence>
<keyword evidence="4" id="KW-0067">ATP-binding</keyword>
<reference evidence="9" key="1">
    <citation type="submission" date="2016-10" db="EMBL/GenBank/DDBJ databases">
        <authorList>
            <person name="Varghese N."/>
            <person name="Submissions S."/>
        </authorList>
    </citation>
    <scope>NUCLEOTIDE SEQUENCE [LARGE SCALE GENOMIC DNA]</scope>
    <source>
        <strain evidence="9">DSM 46136</strain>
    </source>
</reference>
<dbReference type="GO" id="GO:0005524">
    <property type="term" value="F:ATP binding"/>
    <property type="evidence" value="ECO:0007669"/>
    <property type="project" value="UniProtKB-KW"/>
</dbReference>
<dbReference type="Gene3D" id="3.40.50.12780">
    <property type="entry name" value="N-terminal domain of ligase-like"/>
    <property type="match status" value="1"/>
</dbReference>
<keyword evidence="9" id="KW-1185">Reference proteome</keyword>
<sequence length="665" mass="71560">MAHTQPQDGPGAPPVLWQPTAADRESSRVVEFLRWLERERGLAFADYDDLWRWSVEELEHFWDAVWRFFAVPASDPYSAVLSDRAMPGARWFEGSRLNYAEALLSGASGDRPALIAVAEEGPPREVSRSELRGQVGALAAALRDLGVGPGDRVAAYLPNIPEAVVALLATASLGAVWTSCAPDFGLRSVVDRLGQVEPTVLIAVDGYRWAGREHDRRDVVAQLRAAMPSVHTLIIVQSLYPDAPLTPSEDLPYSDLVARPREPVFEQMDFAAPLWVLFSSGTTGLPKGIVHGHGGIVVEHLKALGLCLDLRPDDTFFFPSSTSWMAWNFLVGGLLHGSTVVLYDGSPAHPSPDALWQVAARTGASVLGMGSAYAAACAKAGVVVPGDTRARLRTVIPTGSPLPLSGWQWLGDQLGPQVRIDSICGGTDVCTAFFGGSPLLPVWQGEISGRWLGVAAAAYDPDGRPLVGRVGEFVLTAPMPSMPVGFWRDPEGARYRSSYFETFDGVWRQGDWITLTERGSVVVSGRSDATLNRGGVRLGSAEIYGVVESMPEITDSLAVGIELPDGGYSLRLFVVPAAGVEVDAGLRERIVRALRQELSPRHVPDEIVAAPGVPRTLTGKKLEIPVKRILQGTDVDAAVSDGAVDRPDLLSWFAAPTSPEPRPSR</sequence>
<dbReference type="Pfam" id="PF13193">
    <property type="entry name" value="AMP-binding_C"/>
    <property type="match status" value="1"/>
</dbReference>
<keyword evidence="2" id="KW-0436">Ligase</keyword>
<accession>A0A1I7C8S1</accession>